<sequence length="488" mass="55351">MDPIDENVKDVKVHNSLLELIKNDHFHSKFRKTGVADKGMNTAVKQCKVELFDTLAKVKRVCNQIDDKMGKHAYYVAKMTANASDTRRQLTAHFTKARKAIVDALEKRLDALLAQVEAQEHRHIKPFLNQQENLATQLASGIVLMEEGKLLLKSKDAEVLNNKATLKQKNLKFLEQSGNSLNEQSGQLRSILVNLNDRYLNSILDAIQSHCFVSEIPVIVKMVERPGAFYIEWSEHNDDTIDTNSQSDKEYQLQIYEGDIYEETPGKVKYETVYSGRPNYFVVRDLLSTTTYSFRVRSRPSPFSDWGMWSEPKTGRTAIPSHKWALENFRSDPDAKMEYEISSEGRTATRISSEVATILRSSGTCYILGETITLIVSGTGKSESSDAIGLANNRVDFVQRNLRQPGAIYISSSGLIYKDGNALKNKLPPLRRGNVISICAQEIMPKRLRVSFTIGERQITIEWYLPEPEIKLYFAICFRHVGWSVTVD</sequence>
<gene>
    <name evidence="2" type="ORF">TRIADDRAFT_53645</name>
</gene>
<dbReference type="GeneID" id="6750740"/>
<dbReference type="EMBL" id="DS985242">
    <property type="protein sequence ID" value="EDV28235.1"/>
    <property type="molecule type" value="Genomic_DNA"/>
</dbReference>
<proteinExistence type="predicted"/>
<dbReference type="OMA" id="VISICAQ"/>
<keyword evidence="3" id="KW-1185">Reference proteome</keyword>
<evidence type="ECO:0000313" key="2">
    <source>
        <dbReference type="EMBL" id="EDV28235.1"/>
    </source>
</evidence>
<dbReference type="AlphaFoldDB" id="B3RPS4"/>
<feature type="domain" description="Fibronectin type-III" evidence="1">
    <location>
        <begin position="213"/>
        <end position="320"/>
    </location>
</feature>
<dbReference type="InParanoid" id="B3RPS4"/>
<dbReference type="PhylomeDB" id="B3RPS4"/>
<dbReference type="eggNOG" id="ENOG502QQI2">
    <property type="taxonomic scope" value="Eukaryota"/>
</dbReference>
<dbReference type="STRING" id="10228.B3RPS4"/>
<dbReference type="GO" id="GO:0004896">
    <property type="term" value="F:cytokine receptor activity"/>
    <property type="evidence" value="ECO:0000318"/>
    <property type="project" value="GO_Central"/>
</dbReference>
<dbReference type="OrthoDB" id="9984427at2759"/>
<dbReference type="GO" id="GO:0019221">
    <property type="term" value="P:cytokine-mediated signaling pathway"/>
    <property type="evidence" value="ECO:0000318"/>
    <property type="project" value="GO_Central"/>
</dbReference>
<dbReference type="InterPro" id="IPR003961">
    <property type="entry name" value="FN3_dom"/>
</dbReference>
<dbReference type="SUPFAM" id="SSF49265">
    <property type="entry name" value="Fibronectin type III"/>
    <property type="match status" value="1"/>
</dbReference>
<dbReference type="HOGENOM" id="CLU_057983_0_0_1"/>
<protein>
    <recommendedName>
        <fullName evidence="1">Fibronectin type-III domain-containing protein</fullName>
    </recommendedName>
</protein>
<dbReference type="GO" id="GO:0009897">
    <property type="term" value="C:external side of plasma membrane"/>
    <property type="evidence" value="ECO:0000318"/>
    <property type="project" value="GO_Central"/>
</dbReference>
<evidence type="ECO:0000259" key="1">
    <source>
        <dbReference type="PROSITE" id="PS50853"/>
    </source>
</evidence>
<dbReference type="InterPro" id="IPR036116">
    <property type="entry name" value="FN3_sf"/>
</dbReference>
<accession>B3RPS4</accession>
<name>B3RPS4_TRIAD</name>
<dbReference type="CDD" id="cd00063">
    <property type="entry name" value="FN3"/>
    <property type="match status" value="1"/>
</dbReference>
<evidence type="ECO:0000313" key="3">
    <source>
        <dbReference type="Proteomes" id="UP000009022"/>
    </source>
</evidence>
<dbReference type="InterPro" id="IPR013783">
    <property type="entry name" value="Ig-like_fold"/>
</dbReference>
<dbReference type="GO" id="GO:0019955">
    <property type="term" value="F:cytokine binding"/>
    <property type="evidence" value="ECO:0000318"/>
    <property type="project" value="GO_Central"/>
</dbReference>
<dbReference type="CTD" id="6750740"/>
<dbReference type="GO" id="GO:0043235">
    <property type="term" value="C:receptor complex"/>
    <property type="evidence" value="ECO:0000318"/>
    <property type="project" value="GO_Central"/>
</dbReference>
<organism evidence="2 3">
    <name type="scientific">Trichoplax adhaerens</name>
    <name type="common">Trichoplax reptans</name>
    <dbReference type="NCBI Taxonomy" id="10228"/>
    <lineage>
        <taxon>Eukaryota</taxon>
        <taxon>Metazoa</taxon>
        <taxon>Placozoa</taxon>
        <taxon>Uniplacotomia</taxon>
        <taxon>Trichoplacea</taxon>
        <taxon>Trichoplacidae</taxon>
        <taxon>Trichoplax</taxon>
    </lineage>
</organism>
<dbReference type="RefSeq" id="XP_002110069.1">
    <property type="nucleotide sequence ID" value="XM_002110033.1"/>
</dbReference>
<reference evidence="2 3" key="1">
    <citation type="journal article" date="2008" name="Nature">
        <title>The Trichoplax genome and the nature of placozoans.</title>
        <authorList>
            <person name="Srivastava M."/>
            <person name="Begovic E."/>
            <person name="Chapman J."/>
            <person name="Putnam N.H."/>
            <person name="Hellsten U."/>
            <person name="Kawashima T."/>
            <person name="Kuo A."/>
            <person name="Mitros T."/>
            <person name="Salamov A."/>
            <person name="Carpenter M.L."/>
            <person name="Signorovitch A.Y."/>
            <person name="Moreno M.A."/>
            <person name="Kamm K."/>
            <person name="Grimwood J."/>
            <person name="Schmutz J."/>
            <person name="Shapiro H."/>
            <person name="Grigoriev I.V."/>
            <person name="Buss L.W."/>
            <person name="Schierwater B."/>
            <person name="Dellaporta S.L."/>
            <person name="Rokhsar D.S."/>
        </authorList>
    </citation>
    <scope>NUCLEOTIDE SEQUENCE [LARGE SCALE GENOMIC DNA]</scope>
    <source>
        <strain evidence="2 3">Grell-BS-1999</strain>
    </source>
</reference>
<dbReference type="PROSITE" id="PS50853">
    <property type="entry name" value="FN3"/>
    <property type="match status" value="1"/>
</dbReference>
<dbReference type="KEGG" id="tad:TRIADDRAFT_53645"/>
<dbReference type="Gene3D" id="2.60.40.10">
    <property type="entry name" value="Immunoglobulins"/>
    <property type="match status" value="1"/>
</dbReference>
<dbReference type="Proteomes" id="UP000009022">
    <property type="component" value="Unassembled WGS sequence"/>
</dbReference>